<accession>K0YPL3</accession>
<dbReference type="AlphaFoldDB" id="K0YPL3"/>
<keyword evidence="6" id="KW-1185">Reference proteome</keyword>
<feature type="domain" description="HTH gntR-type" evidence="4">
    <location>
        <begin position="18"/>
        <end position="86"/>
    </location>
</feature>
<dbReference type="eggNOG" id="COG2188">
    <property type="taxonomic scope" value="Bacteria"/>
</dbReference>
<dbReference type="PRINTS" id="PR00035">
    <property type="entry name" value="HTHGNTR"/>
</dbReference>
<organism evidence="5 6">
    <name type="scientific">Schaalia turicensis ACS-279-V-Col4</name>
    <dbReference type="NCBI Taxonomy" id="883077"/>
    <lineage>
        <taxon>Bacteria</taxon>
        <taxon>Bacillati</taxon>
        <taxon>Actinomycetota</taxon>
        <taxon>Actinomycetes</taxon>
        <taxon>Actinomycetales</taxon>
        <taxon>Actinomycetaceae</taxon>
        <taxon>Schaalia</taxon>
    </lineage>
</organism>
<dbReference type="Gene3D" id="1.10.10.10">
    <property type="entry name" value="Winged helix-like DNA-binding domain superfamily/Winged helix DNA-binding domain"/>
    <property type="match status" value="1"/>
</dbReference>
<evidence type="ECO:0000256" key="2">
    <source>
        <dbReference type="ARBA" id="ARBA00023125"/>
    </source>
</evidence>
<reference evidence="5 6" key="1">
    <citation type="submission" date="2012-07" db="EMBL/GenBank/DDBJ databases">
        <title>The Genome Sequence of Actinomyces turicensis ACS-279-V-COL4.</title>
        <authorList>
            <consortium name="The Broad Institute Genome Sequencing Platform"/>
            <person name="Earl A."/>
            <person name="Ward D."/>
            <person name="Feldgarden M."/>
            <person name="Gevers D."/>
            <person name="Saerens B."/>
            <person name="Vaneechoutte M."/>
            <person name="Walker B."/>
            <person name="Young S.K."/>
            <person name="Zeng Q."/>
            <person name="Gargeya S."/>
            <person name="Fitzgerald M."/>
            <person name="Haas B."/>
            <person name="Abouelleil A."/>
            <person name="Alvarado L."/>
            <person name="Arachchi H.M."/>
            <person name="Berlin A."/>
            <person name="Chapman S.B."/>
            <person name="Goldberg J."/>
            <person name="Griggs A."/>
            <person name="Gujja S."/>
            <person name="Hansen M."/>
            <person name="Howarth C."/>
            <person name="Imamovic A."/>
            <person name="Larimer J."/>
            <person name="McCowen C."/>
            <person name="Montmayeur A."/>
            <person name="Murphy C."/>
            <person name="Neiman D."/>
            <person name="Pearson M."/>
            <person name="Priest M."/>
            <person name="Roberts A."/>
            <person name="Saif S."/>
            <person name="Shea T."/>
            <person name="Sisk P."/>
            <person name="Sykes S."/>
            <person name="Wortman J."/>
            <person name="Nusbaum C."/>
            <person name="Birren B."/>
        </authorList>
    </citation>
    <scope>NUCLEOTIDE SEQUENCE [LARGE SCALE GENOMIC DNA]</scope>
    <source>
        <strain evidence="5 6">ACS-279-V-Col4</strain>
    </source>
</reference>
<dbReference type="SMART" id="SM00345">
    <property type="entry name" value="HTH_GNTR"/>
    <property type="match status" value="1"/>
</dbReference>
<evidence type="ECO:0000256" key="3">
    <source>
        <dbReference type="ARBA" id="ARBA00023163"/>
    </source>
</evidence>
<keyword evidence="1" id="KW-0805">Transcription regulation</keyword>
<evidence type="ECO:0000313" key="6">
    <source>
        <dbReference type="Proteomes" id="UP000003994"/>
    </source>
</evidence>
<evidence type="ECO:0000259" key="4">
    <source>
        <dbReference type="PROSITE" id="PS50949"/>
    </source>
</evidence>
<keyword evidence="2" id="KW-0238">DNA-binding</keyword>
<dbReference type="GO" id="GO:0003700">
    <property type="term" value="F:DNA-binding transcription factor activity"/>
    <property type="evidence" value="ECO:0007669"/>
    <property type="project" value="InterPro"/>
</dbReference>
<dbReference type="PANTHER" id="PTHR44846:SF17">
    <property type="entry name" value="GNTR-FAMILY TRANSCRIPTIONAL REGULATOR"/>
    <property type="match status" value="1"/>
</dbReference>
<dbReference type="EMBL" id="AGWQ01000008">
    <property type="protein sequence ID" value="EJZ85416.1"/>
    <property type="molecule type" value="Genomic_DNA"/>
</dbReference>
<dbReference type="SUPFAM" id="SSF46785">
    <property type="entry name" value="Winged helix' DNA-binding domain"/>
    <property type="match status" value="1"/>
</dbReference>
<protein>
    <recommendedName>
        <fullName evidence="4">HTH gntR-type domain-containing protein</fullName>
    </recommendedName>
</protein>
<dbReference type="GO" id="GO:0045892">
    <property type="term" value="P:negative regulation of DNA-templated transcription"/>
    <property type="evidence" value="ECO:0007669"/>
    <property type="project" value="TreeGrafter"/>
</dbReference>
<name>K0YPL3_9ACTO</name>
<dbReference type="PROSITE" id="PS50949">
    <property type="entry name" value="HTH_GNTR"/>
    <property type="match status" value="1"/>
</dbReference>
<dbReference type="InterPro" id="IPR011663">
    <property type="entry name" value="UTRA"/>
</dbReference>
<dbReference type="InterPro" id="IPR000524">
    <property type="entry name" value="Tscrpt_reg_HTH_GntR"/>
</dbReference>
<dbReference type="HOGENOM" id="CLU_063236_2_3_11"/>
<dbReference type="InterPro" id="IPR050679">
    <property type="entry name" value="Bact_HTH_transcr_reg"/>
</dbReference>
<dbReference type="InterPro" id="IPR036388">
    <property type="entry name" value="WH-like_DNA-bd_sf"/>
</dbReference>
<dbReference type="STRING" id="883077.HMPREF9241_01416"/>
<proteinExistence type="predicted"/>
<dbReference type="InterPro" id="IPR028978">
    <property type="entry name" value="Chorismate_lyase_/UTRA_dom_sf"/>
</dbReference>
<dbReference type="GO" id="GO:0003677">
    <property type="term" value="F:DNA binding"/>
    <property type="evidence" value="ECO:0007669"/>
    <property type="project" value="UniProtKB-KW"/>
</dbReference>
<dbReference type="Pfam" id="PF00392">
    <property type="entry name" value="GntR"/>
    <property type="match status" value="1"/>
</dbReference>
<comment type="caution">
    <text evidence="5">The sequence shown here is derived from an EMBL/GenBank/DDBJ whole genome shotgun (WGS) entry which is preliminary data.</text>
</comment>
<dbReference type="InterPro" id="IPR036390">
    <property type="entry name" value="WH_DNA-bd_sf"/>
</dbReference>
<sequence length="248" mass="27234">MSSAPFSPDVQVVHDSDVPLHVQISDALAAMIMSGEIAPGTRLENEVSMAKRLDVSRPTARQALQSLADRGLVKRRRGAGTVVTSPHVRRPMQLSSLLTDLEQAGFEVETRVMAYNTHRATEDEAQRLEIESGAPVTFIQRLRLADGDPIALMSNLIPSDIAPTHEELEENGLYNRLRANGVVPSYATQVIGARNATLMEAEALGEKRGVALLTATRVAYDNQGRVVDYGTHIYRASRYSFETKFFAD</sequence>
<dbReference type="SUPFAM" id="SSF64288">
    <property type="entry name" value="Chorismate lyase-like"/>
    <property type="match status" value="1"/>
</dbReference>
<dbReference type="SMART" id="SM00866">
    <property type="entry name" value="UTRA"/>
    <property type="match status" value="1"/>
</dbReference>
<evidence type="ECO:0000256" key="1">
    <source>
        <dbReference type="ARBA" id="ARBA00023015"/>
    </source>
</evidence>
<dbReference type="PANTHER" id="PTHR44846">
    <property type="entry name" value="MANNOSYL-D-GLYCERATE TRANSPORT/METABOLISM SYSTEM REPRESSOR MNGR-RELATED"/>
    <property type="match status" value="1"/>
</dbReference>
<dbReference type="Pfam" id="PF07702">
    <property type="entry name" value="UTRA"/>
    <property type="match status" value="1"/>
</dbReference>
<evidence type="ECO:0000313" key="5">
    <source>
        <dbReference type="EMBL" id="EJZ85416.1"/>
    </source>
</evidence>
<dbReference type="CDD" id="cd07377">
    <property type="entry name" value="WHTH_GntR"/>
    <property type="match status" value="1"/>
</dbReference>
<keyword evidence="3" id="KW-0804">Transcription</keyword>
<gene>
    <name evidence="5" type="ORF">HMPREF9241_01416</name>
</gene>
<dbReference type="Gene3D" id="3.40.1410.10">
    <property type="entry name" value="Chorismate lyase-like"/>
    <property type="match status" value="1"/>
</dbReference>
<dbReference type="RefSeq" id="WP_006681616.1">
    <property type="nucleotide sequence ID" value="NZ_JH815210.1"/>
</dbReference>
<dbReference type="Proteomes" id="UP000003994">
    <property type="component" value="Unassembled WGS sequence"/>
</dbReference>
<dbReference type="PATRIC" id="fig|883077.3.peg.1426"/>